<organism evidence="4 5">
    <name type="scientific">Paraburkholderia metrosideri</name>
    <dbReference type="NCBI Taxonomy" id="580937"/>
    <lineage>
        <taxon>Bacteria</taxon>
        <taxon>Pseudomonadati</taxon>
        <taxon>Pseudomonadota</taxon>
        <taxon>Betaproteobacteria</taxon>
        <taxon>Burkholderiales</taxon>
        <taxon>Burkholderiaceae</taxon>
        <taxon>Paraburkholderia</taxon>
    </lineage>
</organism>
<dbReference type="InterPro" id="IPR017224">
    <property type="entry name" value="Opine_Oxase_asu/HCN_bsu"/>
</dbReference>
<keyword evidence="5" id="KW-1185">Reference proteome</keyword>
<dbReference type="Gene3D" id="1.10.10.1100">
    <property type="entry name" value="BFD-like [2Fe-2S]-binding domain"/>
    <property type="match status" value="1"/>
</dbReference>
<dbReference type="PANTHER" id="PTHR42949">
    <property type="entry name" value="ANAEROBIC GLYCEROL-3-PHOSPHATE DEHYDROGENASE SUBUNIT B"/>
    <property type="match status" value="1"/>
</dbReference>
<evidence type="ECO:0000259" key="3">
    <source>
        <dbReference type="Pfam" id="PF17806"/>
    </source>
</evidence>
<dbReference type="Proteomes" id="UP001629432">
    <property type="component" value="Unassembled WGS sequence"/>
</dbReference>
<evidence type="ECO:0000313" key="5">
    <source>
        <dbReference type="Proteomes" id="UP001629432"/>
    </source>
</evidence>
<dbReference type="Pfam" id="PF17806">
    <property type="entry name" value="SO_alpha_A3"/>
    <property type="match status" value="1"/>
</dbReference>
<evidence type="ECO:0000256" key="1">
    <source>
        <dbReference type="ARBA" id="ARBA00023002"/>
    </source>
</evidence>
<dbReference type="SUPFAM" id="SSF51905">
    <property type="entry name" value="FAD/NAD(P)-binding domain"/>
    <property type="match status" value="1"/>
</dbReference>
<evidence type="ECO:0000259" key="2">
    <source>
        <dbReference type="Pfam" id="PF07992"/>
    </source>
</evidence>
<evidence type="ECO:0000313" key="4">
    <source>
        <dbReference type="EMBL" id="MFM0641231.1"/>
    </source>
</evidence>
<dbReference type="EMBL" id="JAQQCF010000037">
    <property type="protein sequence ID" value="MFM0641231.1"/>
    <property type="molecule type" value="Genomic_DNA"/>
</dbReference>
<dbReference type="RefSeq" id="WP_408339833.1">
    <property type="nucleotide sequence ID" value="NZ_JAQQCF010000037.1"/>
</dbReference>
<gene>
    <name evidence="4" type="ORF">PQQ63_31510</name>
</gene>
<reference evidence="4 5" key="1">
    <citation type="journal article" date="2024" name="Chem. Sci.">
        <title>Discovery of megapolipeptins by genome mining of a Burkholderiales bacteria collection.</title>
        <authorList>
            <person name="Paulo B.S."/>
            <person name="Recchia M.J.J."/>
            <person name="Lee S."/>
            <person name="Fergusson C.H."/>
            <person name="Romanowski S.B."/>
            <person name="Hernandez A."/>
            <person name="Krull N."/>
            <person name="Liu D.Y."/>
            <person name="Cavanagh H."/>
            <person name="Bos A."/>
            <person name="Gray C.A."/>
            <person name="Murphy B.T."/>
            <person name="Linington R.G."/>
            <person name="Eustaquio A.S."/>
        </authorList>
    </citation>
    <scope>NUCLEOTIDE SEQUENCE [LARGE SCALE GENOMIC DNA]</scope>
    <source>
        <strain evidence="4 5">RL17-338-BIC-A</strain>
    </source>
</reference>
<dbReference type="InterPro" id="IPR041117">
    <property type="entry name" value="SoxA_A3"/>
</dbReference>
<feature type="domain" description="SoxA A3" evidence="3">
    <location>
        <begin position="384"/>
        <end position="458"/>
    </location>
</feature>
<name>A0ABW9E2E7_9BURK</name>
<dbReference type="InterPro" id="IPR036188">
    <property type="entry name" value="FAD/NAD-bd_sf"/>
</dbReference>
<dbReference type="InterPro" id="IPR041854">
    <property type="entry name" value="BFD-like_2Fe2S-bd_dom_sf"/>
</dbReference>
<dbReference type="PANTHER" id="PTHR42949:SF3">
    <property type="entry name" value="ANAEROBIC GLYCEROL-3-PHOSPHATE DEHYDROGENASE SUBUNIT B"/>
    <property type="match status" value="1"/>
</dbReference>
<comment type="caution">
    <text evidence="4">The sequence shown here is derived from an EMBL/GenBank/DDBJ whole genome shotgun (WGS) entry which is preliminary data.</text>
</comment>
<dbReference type="PIRSF" id="PIRSF037495">
    <property type="entry name" value="Opine_OX_OoxA/HcnB"/>
    <property type="match status" value="1"/>
</dbReference>
<dbReference type="CDD" id="cd19946">
    <property type="entry name" value="GlpA-like_Fer2_BFD-like"/>
    <property type="match status" value="1"/>
</dbReference>
<dbReference type="PRINTS" id="PR00469">
    <property type="entry name" value="PNDRDTASEII"/>
</dbReference>
<dbReference type="InterPro" id="IPR023753">
    <property type="entry name" value="FAD/NAD-binding_dom"/>
</dbReference>
<accession>A0ABW9E2E7</accession>
<dbReference type="InterPro" id="IPR051691">
    <property type="entry name" value="Metab_Enz_Cyan_OpOx_G3PDH"/>
</dbReference>
<proteinExistence type="predicted"/>
<dbReference type="Gene3D" id="3.50.50.60">
    <property type="entry name" value="FAD/NAD(P)-binding domain"/>
    <property type="match status" value="3"/>
</dbReference>
<keyword evidence="1" id="KW-0560">Oxidoreductase</keyword>
<sequence length="482" mass="51051">MNVNYVDLVIVGAGPAGMTAATVAAQRGLSVTVLDEQAAPGGQIYRAITQTNTRRLNILGPDYAAGSELARAFAASGAKHECGASVWQVTAERSIDYVQDGVVKSLQAGSIILCSGAMERPFPIPGWTLPGVLTAGAAQILLKSAEVVPSQPVVLAGCGPLLYLLGWQYLRAGVPIRAIVDTTTSADYRRALAHLGGALKGWRQLAKGLKLMRALKRAGVPFHQGATDLALEGTDALTAVRFAVDGNAQRIPTEVVLLHQGVVPNTQISWSLRAQHKWDDTQLCWVPVIDAWGELDVPGIYVAGDSRGIGGAQAAAEQGRLAALEVLHQSGRIDRVTRDSLAAPVQRALRETLHIRPFLDALYRPKDANRIPADEVTICRCEEVTAGQLRDFVKLGCLGPNQAKSFGRCGMGPCQGRLCGLTVTEVIADARGVSPAEVGYYRVRPPIKPVTLAELAAAHDAALQRAAQPAATSAEAHDTATR</sequence>
<dbReference type="Pfam" id="PF07992">
    <property type="entry name" value="Pyr_redox_2"/>
    <property type="match status" value="1"/>
</dbReference>
<dbReference type="PRINTS" id="PR00368">
    <property type="entry name" value="FADPNR"/>
</dbReference>
<feature type="domain" description="FAD/NAD(P)-binding" evidence="2">
    <location>
        <begin position="7"/>
        <end position="319"/>
    </location>
</feature>
<protein>
    <submittedName>
        <fullName evidence="4">FAD/NAD(P)-binding oxidoreductase</fullName>
    </submittedName>
</protein>